<dbReference type="EMBL" id="LAZR01026597">
    <property type="protein sequence ID" value="KKL68228.1"/>
    <property type="molecule type" value="Genomic_DNA"/>
</dbReference>
<dbReference type="Pfam" id="PF20581">
    <property type="entry name" value="DUF6785"/>
    <property type="match status" value="1"/>
</dbReference>
<sequence length="395" mass="42951">AYFLSSEVSFSLGISGWLYVLCMAPLVARGVDMSSSTFEGGLPIYTYFGAYLGMGVMVIYLGRRFYWGVLKRALFLPDSSGEVNPAETWATRVGILACAGAVVLLSVVGLHPVLAAGFVLLAGLIFMMVGRVHVATGLFIIQQLWHPADIAVGSMGALALGPHALVIVAILCIVVTNDTRIALVPLALNAFRMGDSHKLAPGQLARWMALAVVVTMILAVCVAVWMQYNYGLSGLNSANNQWAQTVAKMPLELLSRNIDRLTEAQLAVASEPVTIGRMLGGRPARHFFAATGVGLLLVIGCSALRLRFARWPLHPVMFLVWGQPWMIVYAPSFLLAWLIKGLILKYGGQKAYRDGRKFFVGLVMGEIVAATLWMVITALYYARTGHMAEEYLVRP</sequence>
<feature type="transmembrane region" description="Helical" evidence="1">
    <location>
        <begin position="89"/>
        <end position="108"/>
    </location>
</feature>
<evidence type="ECO:0000259" key="3">
    <source>
        <dbReference type="Pfam" id="PF20581"/>
    </source>
</evidence>
<proteinExistence type="predicted"/>
<feature type="transmembrane region" description="Helical" evidence="1">
    <location>
        <begin position="204"/>
        <end position="226"/>
    </location>
</feature>
<feature type="transmembrane region" description="Helical" evidence="1">
    <location>
        <begin position="43"/>
        <end position="62"/>
    </location>
</feature>
<gene>
    <name evidence="4" type="ORF">LCGC14_2127070</name>
</gene>
<evidence type="ECO:0000313" key="4">
    <source>
        <dbReference type="EMBL" id="KKL68228.1"/>
    </source>
</evidence>
<dbReference type="Pfam" id="PF20580">
    <property type="entry name" value="DUF6784"/>
    <property type="match status" value="1"/>
</dbReference>
<feature type="non-terminal residue" evidence="4">
    <location>
        <position position="1"/>
    </location>
</feature>
<keyword evidence="1" id="KW-1133">Transmembrane helix</keyword>
<evidence type="ECO:0000259" key="2">
    <source>
        <dbReference type="Pfam" id="PF20580"/>
    </source>
</evidence>
<accession>A0A0F9E2H2</accession>
<reference evidence="4" key="1">
    <citation type="journal article" date="2015" name="Nature">
        <title>Complex archaea that bridge the gap between prokaryotes and eukaryotes.</title>
        <authorList>
            <person name="Spang A."/>
            <person name="Saw J.H."/>
            <person name="Jorgensen S.L."/>
            <person name="Zaremba-Niedzwiedzka K."/>
            <person name="Martijn J."/>
            <person name="Lind A.E."/>
            <person name="van Eijk R."/>
            <person name="Schleper C."/>
            <person name="Guy L."/>
            <person name="Ettema T.J."/>
        </authorList>
    </citation>
    <scope>NUCLEOTIDE SEQUENCE</scope>
</reference>
<feature type="domain" description="DUF6785" evidence="3">
    <location>
        <begin position="1"/>
        <end position="231"/>
    </location>
</feature>
<feature type="transmembrane region" description="Helical" evidence="1">
    <location>
        <begin position="326"/>
        <end position="346"/>
    </location>
</feature>
<feature type="transmembrane region" description="Helical" evidence="1">
    <location>
        <begin position="358"/>
        <end position="382"/>
    </location>
</feature>
<dbReference type="AlphaFoldDB" id="A0A0F9E2H2"/>
<protein>
    <submittedName>
        <fullName evidence="4">Uncharacterized protein</fullName>
    </submittedName>
</protein>
<organism evidence="4">
    <name type="scientific">marine sediment metagenome</name>
    <dbReference type="NCBI Taxonomy" id="412755"/>
    <lineage>
        <taxon>unclassified sequences</taxon>
        <taxon>metagenomes</taxon>
        <taxon>ecological metagenomes</taxon>
    </lineage>
</organism>
<dbReference type="InterPro" id="IPR046712">
    <property type="entry name" value="DUF6785"/>
</dbReference>
<feature type="transmembrane region" description="Helical" evidence="1">
    <location>
        <begin position="287"/>
        <end position="306"/>
    </location>
</feature>
<feature type="domain" description="DUF6784" evidence="2">
    <location>
        <begin position="290"/>
        <end position="380"/>
    </location>
</feature>
<feature type="transmembrane region" description="Helical" evidence="1">
    <location>
        <begin position="152"/>
        <end position="176"/>
    </location>
</feature>
<evidence type="ECO:0000256" key="1">
    <source>
        <dbReference type="SAM" id="Phobius"/>
    </source>
</evidence>
<dbReference type="InterPro" id="IPR046711">
    <property type="entry name" value="DUF6784"/>
</dbReference>
<keyword evidence="1" id="KW-0812">Transmembrane</keyword>
<keyword evidence="1" id="KW-0472">Membrane</keyword>
<name>A0A0F9E2H2_9ZZZZ</name>
<feature type="transmembrane region" description="Helical" evidence="1">
    <location>
        <begin position="114"/>
        <end position="140"/>
    </location>
</feature>
<comment type="caution">
    <text evidence="4">The sequence shown here is derived from an EMBL/GenBank/DDBJ whole genome shotgun (WGS) entry which is preliminary data.</text>
</comment>
<feature type="transmembrane region" description="Helical" evidence="1">
    <location>
        <begin position="12"/>
        <end position="31"/>
    </location>
</feature>